<name>A0ABY6VNG9_9BURK</name>
<reference evidence="5 6" key="1">
    <citation type="submission" date="2019-08" db="EMBL/GenBank/DDBJ databases">
        <authorList>
            <person name="Peeters C."/>
        </authorList>
    </citation>
    <scope>NUCLEOTIDE SEQUENCE [LARGE SCALE GENOMIC DNA]</scope>
    <source>
        <strain evidence="5 6">LMG 20602</strain>
    </source>
</reference>
<protein>
    <recommendedName>
        <fullName evidence="1">diguanylate cyclase</fullName>
        <ecNumber evidence="1">2.7.7.65</ecNumber>
    </recommendedName>
</protein>
<dbReference type="Pfam" id="PF05230">
    <property type="entry name" value="MASE2"/>
    <property type="match status" value="1"/>
</dbReference>
<dbReference type="EC" id="2.7.7.65" evidence="1"/>
<proteinExistence type="predicted"/>
<evidence type="ECO:0000256" key="1">
    <source>
        <dbReference type="ARBA" id="ARBA00012528"/>
    </source>
</evidence>
<dbReference type="Proteomes" id="UP000366065">
    <property type="component" value="Unassembled WGS sequence"/>
</dbReference>
<evidence type="ECO:0000259" key="4">
    <source>
        <dbReference type="PROSITE" id="PS50887"/>
    </source>
</evidence>
<dbReference type="InterPro" id="IPR029787">
    <property type="entry name" value="Nucleotide_cyclase"/>
</dbReference>
<gene>
    <name evidence="5" type="ORF">PCA20602_00506</name>
</gene>
<keyword evidence="3" id="KW-0812">Transmembrane</keyword>
<dbReference type="InterPro" id="IPR007894">
    <property type="entry name" value="MASE2"/>
</dbReference>
<dbReference type="InterPro" id="IPR000160">
    <property type="entry name" value="GGDEF_dom"/>
</dbReference>
<keyword evidence="6" id="KW-1185">Reference proteome</keyword>
<feature type="transmembrane region" description="Helical" evidence="3">
    <location>
        <begin position="123"/>
        <end position="141"/>
    </location>
</feature>
<dbReference type="InterPro" id="IPR043128">
    <property type="entry name" value="Rev_trsase/Diguanyl_cyclase"/>
</dbReference>
<dbReference type="CDD" id="cd01949">
    <property type="entry name" value="GGDEF"/>
    <property type="match status" value="1"/>
</dbReference>
<feature type="domain" description="GGDEF" evidence="4">
    <location>
        <begin position="215"/>
        <end position="347"/>
    </location>
</feature>
<dbReference type="Pfam" id="PF00990">
    <property type="entry name" value="GGDEF"/>
    <property type="match status" value="1"/>
</dbReference>
<keyword evidence="3" id="KW-0472">Membrane</keyword>
<comment type="catalytic activity">
    <reaction evidence="2">
        <text>2 GTP = 3',3'-c-di-GMP + 2 diphosphate</text>
        <dbReference type="Rhea" id="RHEA:24898"/>
        <dbReference type="ChEBI" id="CHEBI:33019"/>
        <dbReference type="ChEBI" id="CHEBI:37565"/>
        <dbReference type="ChEBI" id="CHEBI:58805"/>
        <dbReference type="EC" id="2.7.7.65"/>
    </reaction>
</comment>
<dbReference type="RefSeq" id="WP_150719812.1">
    <property type="nucleotide sequence ID" value="NZ_CABPRV010000001.1"/>
</dbReference>
<dbReference type="InterPro" id="IPR050469">
    <property type="entry name" value="Diguanylate_Cyclase"/>
</dbReference>
<comment type="caution">
    <text evidence="5">The sequence shown here is derived from an EMBL/GenBank/DDBJ whole genome shotgun (WGS) entry which is preliminary data.</text>
</comment>
<evidence type="ECO:0000256" key="2">
    <source>
        <dbReference type="ARBA" id="ARBA00034247"/>
    </source>
</evidence>
<evidence type="ECO:0000256" key="3">
    <source>
        <dbReference type="SAM" id="Phobius"/>
    </source>
</evidence>
<dbReference type="EMBL" id="CABPRV010000001">
    <property type="protein sequence ID" value="VVD68775.1"/>
    <property type="molecule type" value="Genomic_DNA"/>
</dbReference>
<dbReference type="PANTHER" id="PTHR45138:SF9">
    <property type="entry name" value="DIGUANYLATE CYCLASE DGCM-RELATED"/>
    <property type="match status" value="1"/>
</dbReference>
<feature type="transmembrane region" description="Helical" evidence="3">
    <location>
        <begin position="16"/>
        <end position="36"/>
    </location>
</feature>
<dbReference type="Gene3D" id="3.30.70.270">
    <property type="match status" value="1"/>
</dbReference>
<keyword evidence="3" id="KW-1133">Transmembrane helix</keyword>
<dbReference type="SMART" id="SM00267">
    <property type="entry name" value="GGDEF"/>
    <property type="match status" value="1"/>
</dbReference>
<organism evidence="5 6">
    <name type="scientific">Pandoraea capi</name>
    <dbReference type="NCBI Taxonomy" id="2508286"/>
    <lineage>
        <taxon>Bacteria</taxon>
        <taxon>Pseudomonadati</taxon>
        <taxon>Pseudomonadota</taxon>
        <taxon>Betaproteobacteria</taxon>
        <taxon>Burkholderiales</taxon>
        <taxon>Burkholderiaceae</taxon>
        <taxon>Pandoraea</taxon>
    </lineage>
</organism>
<dbReference type="SUPFAM" id="SSF55073">
    <property type="entry name" value="Nucleotide cyclase"/>
    <property type="match status" value="1"/>
</dbReference>
<sequence length="364" mass="39921">MESRFEKGLGFSRRVLALRSIGCALSALLVFVTVFPLRGAPIVIVLLAVNAFVWPTVAHMLAVRAIDPIEVEHRNLLCDSLFGGAWVAAMHFADAPSAVLISMLLMHNAAVGGYRLMFRCGAAMLLGSVLVGCLTGFKIALGTEVRQVAACFPMLMFYPAAVGLSSHKLAQQLSQSKRAIREMSGQDELTRLKNRHLWMKLFTESFERNRRASLGSACVAIIDIDEFKRVNDTYGHLRGDSLLRLLGVILGKHQSTYVSAGRYGGDEFCVLLDEQRLSSACQMLEEIRGEFLREACWDWDASPVTVSIGVAELRTEFKTPSDWLAAADAALYVAKRSGKNSVITWAPSLSQVASSHELMSSTEC</sequence>
<evidence type="ECO:0000313" key="6">
    <source>
        <dbReference type="Proteomes" id="UP000366065"/>
    </source>
</evidence>
<dbReference type="PANTHER" id="PTHR45138">
    <property type="entry name" value="REGULATORY COMPONENTS OF SENSORY TRANSDUCTION SYSTEM"/>
    <property type="match status" value="1"/>
</dbReference>
<accession>A0ABY6VNG9</accession>
<dbReference type="NCBIfam" id="TIGR00254">
    <property type="entry name" value="GGDEF"/>
    <property type="match status" value="1"/>
</dbReference>
<evidence type="ECO:0000313" key="5">
    <source>
        <dbReference type="EMBL" id="VVD68775.1"/>
    </source>
</evidence>
<dbReference type="PROSITE" id="PS50887">
    <property type="entry name" value="GGDEF"/>
    <property type="match status" value="1"/>
</dbReference>
<feature type="transmembrane region" description="Helical" evidence="3">
    <location>
        <begin position="42"/>
        <end position="63"/>
    </location>
</feature>